<evidence type="ECO:0000313" key="1">
    <source>
        <dbReference type="EMBL" id="OCX17618.1"/>
    </source>
</evidence>
<organism evidence="1 2">
    <name type="scientific">Mesorhizobium hungaricum</name>
    <dbReference type="NCBI Taxonomy" id="1566387"/>
    <lineage>
        <taxon>Bacteria</taxon>
        <taxon>Pseudomonadati</taxon>
        <taxon>Pseudomonadota</taxon>
        <taxon>Alphaproteobacteria</taxon>
        <taxon>Hyphomicrobiales</taxon>
        <taxon>Phyllobacteriaceae</taxon>
        <taxon>Mesorhizobium</taxon>
    </lineage>
</organism>
<name>A0A1C2DS62_9HYPH</name>
<proteinExistence type="predicted"/>
<sequence>MDAYDWIDLGNGRFVYRKVGPMCRGPRSELATPMLVRAFSEPVQSMADGKWYDTPRDLERTYKASGNPRGEEFTPLGNETMKTVEAVADPKERRAHVKQAMQDVMTGNLPPEIAAIE</sequence>
<reference evidence="1 2" key="1">
    <citation type="submission" date="2016-08" db="EMBL/GenBank/DDBJ databases">
        <title>Whole genome sequence of Mesorhizobium sp. strain UASWS1009 isolated from industrial sewage.</title>
        <authorList>
            <person name="Crovadore J."/>
            <person name="Calmin G."/>
            <person name="Chablais R."/>
            <person name="Cochard B."/>
            <person name="Lefort F."/>
        </authorList>
    </citation>
    <scope>NUCLEOTIDE SEQUENCE [LARGE SCALE GENOMIC DNA]</scope>
    <source>
        <strain evidence="1 2">UASWS1009</strain>
    </source>
</reference>
<gene>
    <name evidence="1" type="ORF">QV13_12745</name>
</gene>
<dbReference type="OrthoDB" id="7221235at2"/>
<accession>A0A1C2DS62</accession>
<comment type="caution">
    <text evidence="1">The sequence shown here is derived from an EMBL/GenBank/DDBJ whole genome shotgun (WGS) entry which is preliminary data.</text>
</comment>
<dbReference type="Proteomes" id="UP000094412">
    <property type="component" value="Unassembled WGS sequence"/>
</dbReference>
<dbReference type="AlphaFoldDB" id="A0A1C2DS62"/>
<evidence type="ECO:0000313" key="2">
    <source>
        <dbReference type="Proteomes" id="UP000094412"/>
    </source>
</evidence>
<dbReference type="RefSeq" id="WP_065997882.1">
    <property type="nucleotide sequence ID" value="NZ_MDEO01000032.1"/>
</dbReference>
<keyword evidence="2" id="KW-1185">Reference proteome</keyword>
<dbReference type="STRING" id="1566387.QV13_12745"/>
<protein>
    <submittedName>
        <fullName evidence="1">Uncharacterized protein</fullName>
    </submittedName>
</protein>
<dbReference type="EMBL" id="MDEO01000032">
    <property type="protein sequence ID" value="OCX17618.1"/>
    <property type="molecule type" value="Genomic_DNA"/>
</dbReference>